<dbReference type="EMBL" id="CACSHJ010000095">
    <property type="protein sequence ID" value="CAA0393877.1"/>
    <property type="molecule type" value="Genomic_DNA"/>
</dbReference>
<name>A0A5S9XQ56_ARATH</name>
<evidence type="ECO:0000256" key="7">
    <source>
        <dbReference type="ARBA" id="ARBA00046288"/>
    </source>
</evidence>
<feature type="domain" description="Vacuolar sorting receptor thioredoxin-like" evidence="8">
    <location>
        <begin position="4"/>
        <end position="80"/>
    </location>
</feature>
<gene>
    <name evidence="9" type="ORF">C24_LOCUS17222</name>
</gene>
<evidence type="ECO:0000313" key="10">
    <source>
        <dbReference type="Proteomes" id="UP000434276"/>
    </source>
</evidence>
<dbReference type="PANTHER" id="PTHR22702:SF1">
    <property type="entry name" value="PROTEASE-ASSOCIATED DOMAIN-CONTAINING PROTEIN 1"/>
    <property type="match status" value="1"/>
</dbReference>
<dbReference type="AlphaFoldDB" id="A0A5S9XQ56"/>
<evidence type="ECO:0000256" key="6">
    <source>
        <dbReference type="ARBA" id="ARBA00023180"/>
    </source>
</evidence>
<evidence type="ECO:0000256" key="2">
    <source>
        <dbReference type="ARBA" id="ARBA00022729"/>
    </source>
</evidence>
<dbReference type="GO" id="GO:0012505">
    <property type="term" value="C:endomembrane system"/>
    <property type="evidence" value="ECO:0007669"/>
    <property type="project" value="UniProtKB-SubCell"/>
</dbReference>
<keyword evidence="3" id="KW-0677">Repeat</keyword>
<evidence type="ECO:0000256" key="1">
    <source>
        <dbReference type="ARBA" id="ARBA00022692"/>
    </source>
</evidence>
<keyword evidence="6" id="KW-0325">Glycoprotein</keyword>
<evidence type="ECO:0000313" key="9">
    <source>
        <dbReference type="EMBL" id="CAA0393877.1"/>
    </source>
</evidence>
<accession>A0A5S9XQ56</accession>
<dbReference type="Pfam" id="PF25011">
    <property type="entry name" value="VSR_TRX"/>
    <property type="match status" value="1"/>
</dbReference>
<sequence length="89" mass="10235">MRIRQILEKGGFTQFRPHYITWYCPHTITLSRQCKSQCINKGRYCPPDLEHDFSSGYDGKDVVMENLRQLCVYKVANATATLGVVGLCY</sequence>
<evidence type="ECO:0000256" key="5">
    <source>
        <dbReference type="ARBA" id="ARBA00023136"/>
    </source>
</evidence>
<evidence type="ECO:0000259" key="8">
    <source>
        <dbReference type="Pfam" id="PF25011"/>
    </source>
</evidence>
<protein>
    <recommendedName>
        <fullName evidence="8">Vacuolar sorting receptor thioredoxin-like domain-containing protein</fullName>
    </recommendedName>
</protein>
<proteinExistence type="predicted"/>
<evidence type="ECO:0000256" key="3">
    <source>
        <dbReference type="ARBA" id="ARBA00022737"/>
    </source>
</evidence>
<evidence type="ECO:0000256" key="4">
    <source>
        <dbReference type="ARBA" id="ARBA00022989"/>
    </source>
</evidence>
<dbReference type="InterPro" id="IPR056858">
    <property type="entry name" value="VSR_TRX"/>
</dbReference>
<organism evidence="9 10">
    <name type="scientific">Arabidopsis thaliana</name>
    <name type="common">Mouse-ear cress</name>
    <dbReference type="NCBI Taxonomy" id="3702"/>
    <lineage>
        <taxon>Eukaryota</taxon>
        <taxon>Viridiplantae</taxon>
        <taxon>Streptophyta</taxon>
        <taxon>Embryophyta</taxon>
        <taxon>Tracheophyta</taxon>
        <taxon>Spermatophyta</taxon>
        <taxon>Magnoliopsida</taxon>
        <taxon>eudicotyledons</taxon>
        <taxon>Gunneridae</taxon>
        <taxon>Pentapetalae</taxon>
        <taxon>rosids</taxon>
        <taxon>malvids</taxon>
        <taxon>Brassicales</taxon>
        <taxon>Brassicaceae</taxon>
        <taxon>Camelineae</taxon>
        <taxon>Arabidopsis</taxon>
    </lineage>
</organism>
<keyword evidence="5" id="KW-0472">Membrane</keyword>
<dbReference type="PANTHER" id="PTHR22702">
    <property type="entry name" value="PROTEASE-ASSOCIATED DOMAIN-CONTAINING PROTEIN"/>
    <property type="match status" value="1"/>
</dbReference>
<dbReference type="Proteomes" id="UP000434276">
    <property type="component" value="Unassembled WGS sequence"/>
</dbReference>
<dbReference type="OrthoDB" id="10045365at2759"/>
<comment type="subcellular location">
    <subcellularLocation>
        <location evidence="7">Endomembrane system</location>
        <topology evidence="7">Single-pass type I membrane protein</topology>
    </subcellularLocation>
</comment>
<reference evidence="9 10" key="1">
    <citation type="submission" date="2019-12" db="EMBL/GenBank/DDBJ databases">
        <authorList>
            <person name="Jiao W.-B."/>
            <person name="Schneeberger K."/>
        </authorList>
    </citation>
    <scope>NUCLEOTIDE SEQUENCE [LARGE SCALE GENOMIC DNA]</scope>
    <source>
        <strain evidence="10">cv. C24</strain>
    </source>
</reference>
<keyword evidence="2" id="KW-0732">Signal</keyword>
<keyword evidence="1" id="KW-0812">Transmembrane</keyword>
<keyword evidence="4" id="KW-1133">Transmembrane helix</keyword>